<feature type="domain" description="DUF4123" evidence="1">
    <location>
        <begin position="26"/>
        <end position="140"/>
    </location>
</feature>
<dbReference type="Proteomes" id="UP000094844">
    <property type="component" value="Unassembled WGS sequence"/>
</dbReference>
<dbReference type="EMBL" id="FMIQ01000022">
    <property type="protein sequence ID" value="SCM51843.1"/>
    <property type="molecule type" value="Genomic_DNA"/>
</dbReference>
<protein>
    <recommendedName>
        <fullName evidence="1">DUF4123 domain-containing protein</fullName>
    </recommendedName>
</protein>
<evidence type="ECO:0000259" key="1">
    <source>
        <dbReference type="Pfam" id="PF13503"/>
    </source>
</evidence>
<organism evidence="2 3">
    <name type="scientific">Hafnia alvei</name>
    <dbReference type="NCBI Taxonomy" id="569"/>
    <lineage>
        <taxon>Bacteria</taxon>
        <taxon>Pseudomonadati</taxon>
        <taxon>Pseudomonadota</taxon>
        <taxon>Gammaproteobacteria</taxon>
        <taxon>Enterobacterales</taxon>
        <taxon>Hafniaceae</taxon>
        <taxon>Hafnia</taxon>
    </lineage>
</organism>
<proteinExistence type="predicted"/>
<evidence type="ECO:0000313" key="3">
    <source>
        <dbReference type="Proteomes" id="UP000094844"/>
    </source>
</evidence>
<reference evidence="2 3" key="1">
    <citation type="submission" date="2016-09" db="EMBL/GenBank/DDBJ databases">
        <authorList>
            <person name="Capua I."/>
            <person name="De Benedictis P."/>
            <person name="Joannis T."/>
            <person name="Lombin L.H."/>
            <person name="Cattoli G."/>
        </authorList>
    </citation>
    <scope>NUCLEOTIDE SEQUENCE [LARGE SCALE GENOMIC DNA]</scope>
    <source>
        <strain evidence="2 3">GB001</strain>
    </source>
</reference>
<dbReference type="OrthoDB" id="955748at2"/>
<dbReference type="InterPro" id="IPR025391">
    <property type="entry name" value="DUF4123"/>
</dbReference>
<accession>A0A1C6YY89</accession>
<sequence length="249" mass="28423">MQGKQQEPHVDVAEWLANASTSSSRLYAVLASTNGATGLKAYYKLDGRRTPDGLYADTPYANWYPVMPMLVEVSPYSAFLSWVKNQAEPGWGWLALSPLPEETIVQHLTSLTQVFMPDGQTVFFRYWDERFFRPHLEFLGDEWRFILPVFSNYWVAGKTFTFTLPADYPLRASPWWHVPQPLLGQIFAENPAPLVHNLLQLLRENHPEIYSAMPESLLSRKAEQLCRYSDLHSGQIDQLMAALLASLTS</sequence>
<gene>
    <name evidence="2" type="ORF">BN1044_01311</name>
</gene>
<name>A0A1C6YY89_HAFAL</name>
<dbReference type="RefSeq" id="WP_081329551.1">
    <property type="nucleotide sequence ID" value="NZ_FMIQ01000022.1"/>
</dbReference>
<dbReference type="Pfam" id="PF13503">
    <property type="entry name" value="DUF4123"/>
    <property type="match status" value="1"/>
</dbReference>
<evidence type="ECO:0000313" key="2">
    <source>
        <dbReference type="EMBL" id="SCM51843.1"/>
    </source>
</evidence>
<dbReference type="AlphaFoldDB" id="A0A1C6YY89"/>